<keyword evidence="7" id="KW-0560">Oxidoreductase</keyword>
<comment type="cofactor">
    <cofactor evidence="2">
        <name>Fe(2+)</name>
        <dbReference type="ChEBI" id="CHEBI:29033"/>
    </cofactor>
</comment>
<dbReference type="InterPro" id="IPR011051">
    <property type="entry name" value="RmlC_Cupin_sf"/>
</dbReference>
<organism evidence="11 12">
    <name type="scientific">Parascedosporium putredinis</name>
    <dbReference type="NCBI Taxonomy" id="1442378"/>
    <lineage>
        <taxon>Eukaryota</taxon>
        <taxon>Fungi</taxon>
        <taxon>Dikarya</taxon>
        <taxon>Ascomycota</taxon>
        <taxon>Pezizomycotina</taxon>
        <taxon>Sordariomycetes</taxon>
        <taxon>Hypocreomycetidae</taxon>
        <taxon>Microascales</taxon>
        <taxon>Microascaceae</taxon>
        <taxon>Parascedosporium</taxon>
    </lineage>
</organism>
<evidence type="ECO:0000256" key="7">
    <source>
        <dbReference type="ARBA" id="ARBA00023002"/>
    </source>
</evidence>
<dbReference type="Pfam" id="PF03079">
    <property type="entry name" value="ARD"/>
    <property type="match status" value="1"/>
</dbReference>
<evidence type="ECO:0000256" key="2">
    <source>
        <dbReference type="ARBA" id="ARBA00001954"/>
    </source>
</evidence>
<comment type="catalytic activity">
    <reaction evidence="1">
        <text>1,2-dihydroxy-5-(methylsulfanyl)pent-1-en-3-one + O2 = 4-methylsulfanyl-2-oxobutanoate + formate + 2 H(+)</text>
        <dbReference type="Rhea" id="RHEA:24504"/>
        <dbReference type="ChEBI" id="CHEBI:15378"/>
        <dbReference type="ChEBI" id="CHEBI:15379"/>
        <dbReference type="ChEBI" id="CHEBI:15740"/>
        <dbReference type="ChEBI" id="CHEBI:16723"/>
        <dbReference type="ChEBI" id="CHEBI:49252"/>
        <dbReference type="EC" id="1.13.11.54"/>
    </reaction>
</comment>
<dbReference type="GO" id="GO:0009086">
    <property type="term" value="P:methionine biosynthetic process"/>
    <property type="evidence" value="ECO:0007669"/>
    <property type="project" value="UniProtKB-KW"/>
</dbReference>
<dbReference type="Gene3D" id="2.60.120.10">
    <property type="entry name" value="Jelly Rolls"/>
    <property type="match status" value="1"/>
</dbReference>
<dbReference type="EC" id="1.13.11.54" evidence="10"/>
<comment type="caution">
    <text evidence="11">The sequence shown here is derived from an EMBL/GenBank/DDBJ whole genome shotgun (WGS) entry which is preliminary data.</text>
</comment>
<evidence type="ECO:0000313" key="12">
    <source>
        <dbReference type="Proteomes" id="UP000838763"/>
    </source>
</evidence>
<proteinExistence type="predicted"/>
<evidence type="ECO:0000256" key="10">
    <source>
        <dbReference type="ARBA" id="ARBA00039005"/>
    </source>
</evidence>
<sequence>MKAYIFDDAPGDPRLAHDSGREIDEQTLAALGVKYYHLEDIGGVDELANSRGYKNRDEVTISPQAMGSAFEDKIQMFFCEHIHEDEEIRYIRAGNGYFDVRGQQDEWIRIRVEKNDLLILPPASITVSLLMIAITSSP</sequence>
<protein>
    <recommendedName>
        <fullName evidence="10">acireductone dioxygenase (Fe(2+)-requiring)</fullName>
        <ecNumber evidence="10">1.13.11.54</ecNumber>
    </recommendedName>
</protein>
<keyword evidence="5" id="KW-0479">Metal-binding</keyword>
<dbReference type="PANTHER" id="PTHR23418">
    <property type="entry name" value="ACIREDUCTONE DIOXYGENASE"/>
    <property type="match status" value="1"/>
</dbReference>
<dbReference type="OrthoDB" id="1867259at2759"/>
<dbReference type="InterPro" id="IPR004313">
    <property type="entry name" value="ARD"/>
</dbReference>
<dbReference type="Proteomes" id="UP000838763">
    <property type="component" value="Unassembled WGS sequence"/>
</dbReference>
<keyword evidence="12" id="KW-1185">Reference proteome</keyword>
<keyword evidence="8" id="KW-0408">Iron</keyword>
<gene>
    <name evidence="11" type="ORF">PPNO1_LOCUS1212</name>
</gene>
<evidence type="ECO:0000256" key="3">
    <source>
        <dbReference type="ARBA" id="ARBA00022596"/>
    </source>
</evidence>
<reference evidence="11" key="1">
    <citation type="submission" date="2022-11" db="EMBL/GenBank/DDBJ databases">
        <authorList>
            <person name="Scott C."/>
            <person name="Bruce N."/>
        </authorList>
    </citation>
    <scope>NUCLEOTIDE SEQUENCE</scope>
</reference>
<evidence type="ECO:0000256" key="8">
    <source>
        <dbReference type="ARBA" id="ARBA00023004"/>
    </source>
</evidence>
<evidence type="ECO:0000256" key="9">
    <source>
        <dbReference type="ARBA" id="ARBA00023167"/>
    </source>
</evidence>
<evidence type="ECO:0000256" key="5">
    <source>
        <dbReference type="ARBA" id="ARBA00022723"/>
    </source>
</evidence>
<dbReference type="GO" id="GO:0010309">
    <property type="term" value="F:acireductone dioxygenase [iron(II)-requiring] activity"/>
    <property type="evidence" value="ECO:0007669"/>
    <property type="project" value="UniProtKB-EC"/>
</dbReference>
<dbReference type="AlphaFoldDB" id="A0A9P1GW77"/>
<keyword evidence="3" id="KW-0533">Nickel</keyword>
<keyword evidence="6" id="KW-0223">Dioxygenase</keyword>
<accession>A0A9P1GW77</accession>
<keyword evidence="4" id="KW-0028">Amino-acid biosynthesis</keyword>
<evidence type="ECO:0000313" key="11">
    <source>
        <dbReference type="EMBL" id="CAI4211427.1"/>
    </source>
</evidence>
<evidence type="ECO:0000256" key="6">
    <source>
        <dbReference type="ARBA" id="ARBA00022964"/>
    </source>
</evidence>
<dbReference type="CDD" id="cd02232">
    <property type="entry name" value="cupin_ARD"/>
    <property type="match status" value="1"/>
</dbReference>
<dbReference type="SUPFAM" id="SSF51182">
    <property type="entry name" value="RmlC-like cupins"/>
    <property type="match status" value="1"/>
</dbReference>
<evidence type="ECO:0000256" key="1">
    <source>
        <dbReference type="ARBA" id="ARBA00000428"/>
    </source>
</evidence>
<name>A0A9P1GW77_9PEZI</name>
<dbReference type="InterPro" id="IPR014710">
    <property type="entry name" value="RmlC-like_jellyroll"/>
</dbReference>
<dbReference type="PANTHER" id="PTHR23418:SF0">
    <property type="entry name" value="ACIREDUCTONE DIOXYGENASE"/>
    <property type="match status" value="1"/>
</dbReference>
<evidence type="ECO:0000256" key="4">
    <source>
        <dbReference type="ARBA" id="ARBA00022605"/>
    </source>
</evidence>
<keyword evidence="9" id="KW-0486">Methionine biosynthesis</keyword>
<dbReference type="GO" id="GO:0046872">
    <property type="term" value="F:metal ion binding"/>
    <property type="evidence" value="ECO:0007669"/>
    <property type="project" value="UniProtKB-KW"/>
</dbReference>
<dbReference type="EMBL" id="CALLCH030000002">
    <property type="protein sequence ID" value="CAI4211427.1"/>
    <property type="molecule type" value="Genomic_DNA"/>
</dbReference>